<dbReference type="PANTHER" id="PTHR42663">
    <property type="entry name" value="HYDROLASE C777.06C-RELATED-RELATED"/>
    <property type="match status" value="1"/>
</dbReference>
<name>V2Y0C2_MONRO</name>
<dbReference type="KEGG" id="mrr:Moror_312"/>
<dbReference type="Proteomes" id="UP000017559">
    <property type="component" value="Unassembled WGS sequence"/>
</dbReference>
<comment type="caution">
    <text evidence="2">The sequence shown here is derived from an EMBL/GenBank/DDBJ whole genome shotgun (WGS) entry which is preliminary data.</text>
</comment>
<feature type="domain" description="Metallo-beta-lactamase" evidence="1">
    <location>
        <begin position="71"/>
        <end position="314"/>
    </location>
</feature>
<evidence type="ECO:0000313" key="2">
    <source>
        <dbReference type="EMBL" id="ESK98195.1"/>
    </source>
</evidence>
<dbReference type="OrthoDB" id="341300at2759"/>
<dbReference type="EMBL" id="AWSO01000004">
    <property type="protein sequence ID" value="ESK98195.1"/>
    <property type="molecule type" value="Genomic_DNA"/>
</dbReference>
<dbReference type="SUPFAM" id="SSF56281">
    <property type="entry name" value="Metallo-hydrolase/oxidoreductase"/>
    <property type="match status" value="1"/>
</dbReference>
<accession>V2Y0C2</accession>
<keyword evidence="3" id="KW-1185">Reference proteome</keyword>
<protein>
    <submittedName>
        <fullName evidence="2">Metallo-beta-lactamase family protein</fullName>
    </submittedName>
</protein>
<dbReference type="Pfam" id="PF12706">
    <property type="entry name" value="Lactamase_B_2"/>
    <property type="match status" value="1"/>
</dbReference>
<evidence type="ECO:0000259" key="1">
    <source>
        <dbReference type="Pfam" id="PF12706"/>
    </source>
</evidence>
<dbReference type="InterPro" id="IPR036866">
    <property type="entry name" value="RibonucZ/Hydroxyglut_hydro"/>
</dbReference>
<dbReference type="AlphaFoldDB" id="V2Y0C2"/>
<organism evidence="2 3">
    <name type="scientific">Moniliophthora roreri (strain MCA 2997)</name>
    <name type="common">Cocoa frosty pod rot fungus</name>
    <name type="synonym">Crinipellis roreri</name>
    <dbReference type="NCBI Taxonomy" id="1381753"/>
    <lineage>
        <taxon>Eukaryota</taxon>
        <taxon>Fungi</taxon>
        <taxon>Dikarya</taxon>
        <taxon>Basidiomycota</taxon>
        <taxon>Agaricomycotina</taxon>
        <taxon>Agaricomycetes</taxon>
        <taxon>Agaricomycetidae</taxon>
        <taxon>Agaricales</taxon>
        <taxon>Marasmiineae</taxon>
        <taxon>Marasmiaceae</taxon>
        <taxon>Moniliophthora</taxon>
    </lineage>
</organism>
<dbReference type="HOGENOM" id="CLU_044538_1_2_1"/>
<reference evidence="2 3" key="1">
    <citation type="journal article" date="2014" name="BMC Genomics">
        <title>Genome and secretome analysis of the hemibiotrophic fungal pathogen, Moniliophthora roreri, which causes frosty pod rot disease of cacao: mechanisms of the biotrophic and necrotrophic phases.</title>
        <authorList>
            <person name="Meinhardt L.W."/>
            <person name="Costa G.G.L."/>
            <person name="Thomazella D.P.T."/>
            <person name="Teixeira P.J.P.L."/>
            <person name="Carazzolle M.F."/>
            <person name="Schuster S.C."/>
            <person name="Carlson J.E."/>
            <person name="Guiltinan M.J."/>
            <person name="Mieczkowski P."/>
            <person name="Farmer A."/>
            <person name="Ramaraj T."/>
            <person name="Crozier J."/>
            <person name="Davis R.E."/>
            <person name="Shao J."/>
            <person name="Melnick R.L."/>
            <person name="Pereira G.A.G."/>
            <person name="Bailey B.A."/>
        </authorList>
    </citation>
    <scope>NUCLEOTIDE SEQUENCE [LARGE SCALE GENOMIC DNA]</scope>
    <source>
        <strain evidence="2 3">MCA 2997</strain>
    </source>
</reference>
<dbReference type="PANTHER" id="PTHR42663:SF6">
    <property type="entry name" value="HYDROLASE C777.06C-RELATED"/>
    <property type="match status" value="1"/>
</dbReference>
<sequence>MAHNPPSAELIFLGTGTSSSLPNVDCLTQPPDGRQCRTCLSTLTPEGKKNVRRNTSAVVRIDGKDDRKITIVIDAGKTFQAAAVEWFPKFKLRRIDALLLTHAHADAMNGLDDLRGWTLGKHSIQDHIDVYLTQATFREIQRSFPYLVSKEYASGGGDVPDFVYHIIEDSILFEIEGTGVHVTPFSVHHGRIFSVLPCPAYTPTPNETGEAAPAEAMKKLHVNGSDTLKPPDTPQETVQPYFSLGFRIGDHIVYLSDVSHIPESAWPIILERKDDRPLPVCILDCLGLRRHTSHFGLDQTVEAARKIGAQRTYILGFSHAVSHDEYVTITEVLGGNTKDESSLSDIEKKGIELLGAGEAIWMRPAHDGLRVFIDEQLRDETYD</sequence>
<dbReference type="CDD" id="cd16279">
    <property type="entry name" value="metallo-hydrolase-like_MBL-fold"/>
    <property type="match status" value="1"/>
</dbReference>
<proteinExistence type="predicted"/>
<dbReference type="Gene3D" id="3.60.15.10">
    <property type="entry name" value="Ribonuclease Z/Hydroxyacylglutathione hydrolase-like"/>
    <property type="match status" value="1"/>
</dbReference>
<evidence type="ECO:0000313" key="3">
    <source>
        <dbReference type="Proteomes" id="UP000017559"/>
    </source>
</evidence>
<dbReference type="InterPro" id="IPR001279">
    <property type="entry name" value="Metallo-B-lactamas"/>
</dbReference>
<dbReference type="STRING" id="1381753.V2Y0C2"/>
<gene>
    <name evidence="2" type="ORF">Moror_312</name>
</gene>